<organism evidence="2 3">
    <name type="scientific">Trypanosoma brucei gambiense (strain MHOM/CI/86/DAL972)</name>
    <dbReference type="NCBI Taxonomy" id="679716"/>
    <lineage>
        <taxon>Eukaryota</taxon>
        <taxon>Discoba</taxon>
        <taxon>Euglenozoa</taxon>
        <taxon>Kinetoplastea</taxon>
        <taxon>Metakinetoplastina</taxon>
        <taxon>Trypanosomatida</taxon>
        <taxon>Trypanosomatidae</taxon>
        <taxon>Trypanosoma</taxon>
    </lineage>
</organism>
<feature type="transmembrane region" description="Helical" evidence="1">
    <location>
        <begin position="24"/>
        <end position="47"/>
    </location>
</feature>
<keyword evidence="1" id="KW-0472">Membrane</keyword>
<dbReference type="KEGG" id="tbg:TbgDal_X4480"/>
<name>D0A269_TRYB9</name>
<reference evidence="3" key="1">
    <citation type="journal article" date="2010" name="PLoS Negl. Trop. Dis.">
        <title>The genome sequence of Trypanosoma brucei gambiense, causative agent of chronic human african trypanosomiasis.</title>
        <authorList>
            <person name="Jackson A.P."/>
            <person name="Sanders M."/>
            <person name="Berry A."/>
            <person name="McQuillan J."/>
            <person name="Aslett M.A."/>
            <person name="Quail M.A."/>
            <person name="Chukualim B."/>
            <person name="Capewell P."/>
            <person name="MacLeod A."/>
            <person name="Melville S.E."/>
            <person name="Gibson W."/>
            <person name="Barry J.D."/>
            <person name="Berriman M."/>
            <person name="Hertz-Fowler C."/>
        </authorList>
    </citation>
    <scope>NUCLEOTIDE SEQUENCE [LARGE SCALE GENOMIC DNA]</scope>
    <source>
        <strain evidence="3">MHOM/CI/86/DAL972</strain>
    </source>
</reference>
<dbReference type="GeneID" id="23865525"/>
<accession>D0A269</accession>
<sequence length="114" mass="13587">MFPPIYIYIYIRHVFNNNISPSPISFLFFLNTVILLSFFFTYSLYFSRLSCFSTTPPHLIPLTFFFSLCYHCSIGMMGEEAGNGRNILLTTFFHERKYIKKFFLREESALREYV</sequence>
<keyword evidence="1" id="KW-0812">Transmembrane</keyword>
<dbReference type="EMBL" id="FN554973">
    <property type="protein sequence ID" value="CBH15363.1"/>
    <property type="molecule type" value="Genomic_DNA"/>
</dbReference>
<dbReference type="RefSeq" id="XP_011777627.1">
    <property type="nucleotide sequence ID" value="XM_011779325.1"/>
</dbReference>
<proteinExistence type="predicted"/>
<protein>
    <submittedName>
        <fullName evidence="2">Uncharacterized protein</fullName>
    </submittedName>
</protein>
<dbReference type="AlphaFoldDB" id="D0A269"/>
<evidence type="ECO:0000256" key="1">
    <source>
        <dbReference type="SAM" id="Phobius"/>
    </source>
</evidence>
<evidence type="ECO:0000313" key="3">
    <source>
        <dbReference type="Proteomes" id="UP000002316"/>
    </source>
</evidence>
<dbReference type="Proteomes" id="UP000002316">
    <property type="component" value="Chromosome 10"/>
</dbReference>
<gene>
    <name evidence="2" type="ORF">TbgDal_X4480</name>
</gene>
<keyword evidence="1" id="KW-1133">Transmembrane helix</keyword>
<evidence type="ECO:0000313" key="2">
    <source>
        <dbReference type="EMBL" id="CBH15363.1"/>
    </source>
</evidence>